<dbReference type="GO" id="GO:0015940">
    <property type="term" value="P:pantothenate biosynthetic process"/>
    <property type="evidence" value="ECO:0007669"/>
    <property type="project" value="UniProtKB-UniRule"/>
</dbReference>
<dbReference type="Gene3D" id="3.40.50.620">
    <property type="entry name" value="HUPs"/>
    <property type="match status" value="1"/>
</dbReference>
<dbReference type="Proteomes" id="UP000885672">
    <property type="component" value="Unassembled WGS sequence"/>
</dbReference>
<dbReference type="InterPro" id="IPR003721">
    <property type="entry name" value="Pantoate_ligase"/>
</dbReference>
<evidence type="ECO:0000256" key="5">
    <source>
        <dbReference type="ARBA" id="ARBA00022741"/>
    </source>
</evidence>
<feature type="non-terminal residue" evidence="9">
    <location>
        <position position="1"/>
    </location>
</feature>
<dbReference type="SUPFAM" id="SSF52374">
    <property type="entry name" value="Nucleotidylyl transferase"/>
    <property type="match status" value="1"/>
</dbReference>
<evidence type="ECO:0000256" key="8">
    <source>
        <dbReference type="NCBIfam" id="TIGR00018"/>
    </source>
</evidence>
<dbReference type="UniPathway" id="UPA00028">
    <property type="reaction ID" value="UER00005"/>
</dbReference>
<evidence type="ECO:0000256" key="3">
    <source>
        <dbReference type="ARBA" id="ARBA00022598"/>
    </source>
</evidence>
<dbReference type="EC" id="6.3.2.1" evidence="8"/>
<comment type="catalytic activity">
    <reaction evidence="7">
        <text>(R)-pantoate + beta-alanine + ATP = (R)-pantothenate + AMP + diphosphate + H(+)</text>
        <dbReference type="Rhea" id="RHEA:10912"/>
        <dbReference type="ChEBI" id="CHEBI:15378"/>
        <dbReference type="ChEBI" id="CHEBI:15980"/>
        <dbReference type="ChEBI" id="CHEBI:29032"/>
        <dbReference type="ChEBI" id="CHEBI:30616"/>
        <dbReference type="ChEBI" id="CHEBI:33019"/>
        <dbReference type="ChEBI" id="CHEBI:57966"/>
        <dbReference type="ChEBI" id="CHEBI:456215"/>
        <dbReference type="EC" id="6.3.2.1"/>
    </reaction>
</comment>
<organism evidence="9">
    <name type="scientific">candidate division WOR-3 bacterium</name>
    <dbReference type="NCBI Taxonomy" id="2052148"/>
    <lineage>
        <taxon>Bacteria</taxon>
        <taxon>Bacteria division WOR-3</taxon>
    </lineage>
</organism>
<dbReference type="PANTHER" id="PTHR21299:SF1">
    <property type="entry name" value="PANTOATE--BETA-ALANINE LIGASE"/>
    <property type="match status" value="1"/>
</dbReference>
<keyword evidence="6" id="KW-0067">ATP-binding</keyword>
<evidence type="ECO:0000256" key="6">
    <source>
        <dbReference type="ARBA" id="ARBA00022840"/>
    </source>
</evidence>
<comment type="pathway">
    <text evidence="1">Cofactor biosynthesis; (R)-pantothenate biosynthesis; (R)-pantothenate from (R)-pantoate and beta-alanine: step 1/1.</text>
</comment>
<dbReference type="InterPro" id="IPR014729">
    <property type="entry name" value="Rossmann-like_a/b/a_fold"/>
</dbReference>
<dbReference type="InterPro" id="IPR042176">
    <property type="entry name" value="Pantoate_ligase_C"/>
</dbReference>
<name>A0A7V0T4T2_UNCW3</name>
<dbReference type="GO" id="GO:0004592">
    <property type="term" value="F:pantoate-beta-alanine ligase activity"/>
    <property type="evidence" value="ECO:0007669"/>
    <property type="project" value="UniProtKB-UniRule"/>
</dbReference>
<evidence type="ECO:0000256" key="1">
    <source>
        <dbReference type="ARBA" id="ARBA00004990"/>
    </source>
</evidence>
<dbReference type="Gene3D" id="3.30.1300.10">
    <property type="entry name" value="Pantoate-beta-alanine ligase, C-terminal domain"/>
    <property type="match status" value="1"/>
</dbReference>
<dbReference type="HAMAP" id="MF_00158">
    <property type="entry name" value="PanC"/>
    <property type="match status" value="1"/>
</dbReference>
<dbReference type="NCBIfam" id="TIGR00018">
    <property type="entry name" value="panC"/>
    <property type="match status" value="1"/>
</dbReference>
<protein>
    <recommendedName>
        <fullName evidence="8">Pantoate--beta-alanine ligase</fullName>
        <ecNumber evidence="8">6.3.2.1</ecNumber>
    </recommendedName>
</protein>
<dbReference type="FunFam" id="3.30.1300.10:FF:000001">
    <property type="entry name" value="Pantothenate synthetase"/>
    <property type="match status" value="1"/>
</dbReference>
<evidence type="ECO:0000256" key="7">
    <source>
        <dbReference type="ARBA" id="ARBA00048258"/>
    </source>
</evidence>
<dbReference type="PANTHER" id="PTHR21299">
    <property type="entry name" value="CYTIDYLATE KINASE/PANTOATE-BETA-ALANINE LIGASE"/>
    <property type="match status" value="1"/>
</dbReference>
<gene>
    <name evidence="9" type="ORF">ENN51_02775</name>
</gene>
<reference evidence="9" key="1">
    <citation type="journal article" date="2020" name="mSystems">
        <title>Genome- and Community-Level Interaction Insights into Carbon Utilization and Element Cycling Functions of Hydrothermarchaeota in Hydrothermal Sediment.</title>
        <authorList>
            <person name="Zhou Z."/>
            <person name="Liu Y."/>
            <person name="Xu W."/>
            <person name="Pan J."/>
            <person name="Luo Z.H."/>
            <person name="Li M."/>
        </authorList>
    </citation>
    <scope>NUCLEOTIDE SEQUENCE [LARGE SCALE GENOMIC DNA]</scope>
    <source>
        <strain evidence="9">SpSt-1182</strain>
    </source>
</reference>
<dbReference type="Pfam" id="PF02569">
    <property type="entry name" value="Pantoate_ligase"/>
    <property type="match status" value="1"/>
</dbReference>
<dbReference type="AlphaFoldDB" id="A0A7V0T4T2"/>
<evidence type="ECO:0000256" key="4">
    <source>
        <dbReference type="ARBA" id="ARBA00022655"/>
    </source>
</evidence>
<sequence>ARRRCDRLVVSIFVNPTQFGPGEDYRTYPRSLARDRRLLRAEGVDVLFAPARAAMYRPGHSTFVDVTGLTGTLCGRHRPGHFRGVATVVAKLFAIVRPHVAVFGRKDAQQALVIERMTRDLDLDVRVVVVPTVREPDGLAMSSRNRRLTAAQRREAPVLYAALEHCRRRVRAGERSVARLRREMIDMIGCVRRARLQYLEFVDAATLRPVRRIEGRVLVAVAAHFGRVRLIDNVLVSGQNRVTRSMNAKE</sequence>
<accession>A0A7V0T4T2</accession>
<comment type="caution">
    <text evidence="9">The sequence shown here is derived from an EMBL/GenBank/DDBJ whole genome shotgun (WGS) entry which is preliminary data.</text>
</comment>
<keyword evidence="5" id="KW-0547">Nucleotide-binding</keyword>
<proteinExistence type="inferred from homology"/>
<comment type="similarity">
    <text evidence="2">Belongs to the pantothenate synthetase family.</text>
</comment>
<keyword evidence="3 9" id="KW-0436">Ligase</keyword>
<dbReference type="GO" id="GO:0005524">
    <property type="term" value="F:ATP binding"/>
    <property type="evidence" value="ECO:0007669"/>
    <property type="project" value="UniProtKB-KW"/>
</dbReference>
<dbReference type="EMBL" id="DSBX01000109">
    <property type="protein sequence ID" value="HDQ99197.1"/>
    <property type="molecule type" value="Genomic_DNA"/>
</dbReference>
<keyword evidence="4" id="KW-0566">Pantothenate biosynthesis</keyword>
<evidence type="ECO:0000256" key="2">
    <source>
        <dbReference type="ARBA" id="ARBA00009256"/>
    </source>
</evidence>
<evidence type="ECO:0000313" key="9">
    <source>
        <dbReference type="EMBL" id="HDQ99197.1"/>
    </source>
</evidence>
<dbReference type="GO" id="GO:0005829">
    <property type="term" value="C:cytosol"/>
    <property type="evidence" value="ECO:0007669"/>
    <property type="project" value="TreeGrafter"/>
</dbReference>